<proteinExistence type="predicted"/>
<reference evidence="1 2" key="1">
    <citation type="journal article" date="2013" name="Genome Announc.">
        <title>Whole Genome Sequencing and Comparative Analysis of Bartonella bacilliformis Strain INS, the Causative Agent of Carrion's Disease.</title>
        <authorList>
            <person name="Tarazona D."/>
            <person name="Padilla C."/>
            <person name="Caceres O."/>
            <person name="Montenegro J.D."/>
            <person name="Bailon H."/>
            <person name="Ventura G."/>
            <person name="Mendoza G."/>
            <person name="Anaya E."/>
            <person name="Guio H."/>
        </authorList>
    </citation>
    <scope>NUCLEOTIDE SEQUENCE [LARGE SCALE GENOMIC DNA]</scope>
    <source>
        <strain evidence="1 2">INS</strain>
    </source>
</reference>
<evidence type="ECO:0000313" key="1">
    <source>
        <dbReference type="EMBL" id="EKS43528.1"/>
    </source>
</evidence>
<organism evidence="1 2">
    <name type="scientific">Bartonella bacilliformis INS</name>
    <dbReference type="NCBI Taxonomy" id="1206782"/>
    <lineage>
        <taxon>Bacteria</taxon>
        <taxon>Pseudomonadati</taxon>
        <taxon>Pseudomonadota</taxon>
        <taxon>Alphaproteobacteria</taxon>
        <taxon>Hyphomicrobiales</taxon>
        <taxon>Bartonellaceae</taxon>
        <taxon>Bartonella</taxon>
    </lineage>
</organism>
<evidence type="ECO:0000313" key="2">
    <source>
        <dbReference type="Proteomes" id="UP000009359"/>
    </source>
</evidence>
<comment type="caution">
    <text evidence="1">The sequence shown here is derived from an EMBL/GenBank/DDBJ whole genome shotgun (WGS) entry which is preliminary data.</text>
</comment>
<name>A0ABN0IFH2_BARBA</name>
<sequence length="38" mass="4349">MLNLESVRADSGYIFNKKAFFLNEGAGAMRLYEYTEKA</sequence>
<gene>
    <name evidence="1" type="ORF">BbINS_04662</name>
</gene>
<accession>A0ABN0IFH2</accession>
<dbReference type="Proteomes" id="UP000009359">
    <property type="component" value="Unassembled WGS sequence"/>
</dbReference>
<protein>
    <submittedName>
        <fullName evidence="1">Uncharacterized protein</fullName>
    </submittedName>
</protein>
<keyword evidence="2" id="KW-1185">Reference proteome</keyword>
<dbReference type="EMBL" id="AMQK01000017">
    <property type="protein sequence ID" value="EKS43528.1"/>
    <property type="molecule type" value="Genomic_DNA"/>
</dbReference>